<evidence type="ECO:0008006" key="6">
    <source>
        <dbReference type="Google" id="ProtNLM"/>
    </source>
</evidence>
<evidence type="ECO:0000256" key="1">
    <source>
        <dbReference type="SAM" id="MobiDB-lite"/>
    </source>
</evidence>
<dbReference type="Proteomes" id="UP000094094">
    <property type="component" value="Chromosome"/>
</dbReference>
<evidence type="ECO:0000313" key="5">
    <source>
        <dbReference type="Proteomes" id="UP000094094"/>
    </source>
</evidence>
<gene>
    <name evidence="4" type="ORF">SL103_00300</name>
</gene>
<keyword evidence="2" id="KW-0812">Transmembrane</keyword>
<sequence>MVAAVVLPVPLGATSAVASDRQATPVDRPPNLVQPGDTPDDYAPDDLAPEMLTPDDFAIDDRLSELPAAGGGLAGRPGRFRDLPDRFPDLPYGPGRMAHRPSHRHHGWEGRWHHHPHHPFGRDFSWPGPSYYGRYSDYPGEGGPGPARSADPHGADRAHPRHASAPKRQPSASASPDTWRPSSRRVDAADQGSRTPYESLPPLPTPTMPEQPSPATETADGDSGGKPYALEVPAAPVERVLPMGAGLALTGLGLAFLGLRLRRR</sequence>
<keyword evidence="3" id="KW-0732">Signal</keyword>
<feature type="compositionally biased region" description="Acidic residues" evidence="1">
    <location>
        <begin position="38"/>
        <end position="48"/>
    </location>
</feature>
<feature type="chain" id="PRO_5009100802" description="Gram-positive cocci surface proteins LPxTG domain-containing protein" evidence="3">
    <location>
        <begin position="19"/>
        <end position="264"/>
    </location>
</feature>
<evidence type="ECO:0000313" key="4">
    <source>
        <dbReference type="EMBL" id="AOP44900.1"/>
    </source>
</evidence>
<feature type="region of interest" description="Disordered" evidence="1">
    <location>
        <begin position="9"/>
        <end position="53"/>
    </location>
</feature>
<feature type="region of interest" description="Disordered" evidence="1">
    <location>
        <begin position="66"/>
        <end position="87"/>
    </location>
</feature>
<reference evidence="4 5" key="1">
    <citation type="submission" date="2016-09" db="EMBL/GenBank/DDBJ databases">
        <title>Complete genome sequencing of Streptomyces lydicus 103 and metabolic pathways analysis of antibiotic biosynthesis.</title>
        <authorList>
            <person name="Jia N."/>
            <person name="Ding M.-Z."/>
            <person name="Gao F."/>
            <person name="Yuan Y.-J."/>
        </authorList>
    </citation>
    <scope>NUCLEOTIDE SEQUENCE [LARGE SCALE GENOMIC DNA]</scope>
    <source>
        <strain evidence="4 5">103</strain>
    </source>
</reference>
<keyword evidence="2" id="KW-0472">Membrane</keyword>
<accession>A0A1D7VDU4</accession>
<proteinExistence type="predicted"/>
<feature type="compositionally biased region" description="Pro residues" evidence="1">
    <location>
        <begin position="199"/>
        <end position="212"/>
    </location>
</feature>
<name>A0A1D7VDU4_9ACTN</name>
<dbReference type="OrthoDB" id="4339048at2"/>
<protein>
    <recommendedName>
        <fullName evidence="6">Gram-positive cocci surface proteins LPxTG domain-containing protein</fullName>
    </recommendedName>
</protein>
<dbReference type="EMBL" id="CP017157">
    <property type="protein sequence ID" value="AOP44900.1"/>
    <property type="molecule type" value="Genomic_DNA"/>
</dbReference>
<keyword evidence="2" id="KW-1133">Transmembrane helix</keyword>
<dbReference type="KEGG" id="slc:SL103_00300"/>
<dbReference type="AlphaFoldDB" id="A0A1D7VDU4"/>
<keyword evidence="5" id="KW-1185">Reference proteome</keyword>
<organism evidence="4 5">
    <name type="scientific">Streptomyces lydicus</name>
    <dbReference type="NCBI Taxonomy" id="47763"/>
    <lineage>
        <taxon>Bacteria</taxon>
        <taxon>Bacillati</taxon>
        <taxon>Actinomycetota</taxon>
        <taxon>Actinomycetes</taxon>
        <taxon>Kitasatosporales</taxon>
        <taxon>Streptomycetaceae</taxon>
        <taxon>Streptomyces</taxon>
    </lineage>
</organism>
<feature type="region of interest" description="Disordered" evidence="1">
    <location>
        <begin position="137"/>
        <end position="230"/>
    </location>
</feature>
<feature type="signal peptide" evidence="3">
    <location>
        <begin position="1"/>
        <end position="18"/>
    </location>
</feature>
<evidence type="ECO:0000256" key="2">
    <source>
        <dbReference type="SAM" id="Phobius"/>
    </source>
</evidence>
<evidence type="ECO:0000256" key="3">
    <source>
        <dbReference type="SAM" id="SignalP"/>
    </source>
</evidence>
<feature type="transmembrane region" description="Helical" evidence="2">
    <location>
        <begin position="240"/>
        <end position="259"/>
    </location>
</feature>